<dbReference type="PANTHER" id="PTHR43465">
    <property type="entry name" value="DUF1680 DOMAIN PROTEIN (AFU_ORTHOLOGUE AFUA_1G08910)"/>
    <property type="match status" value="1"/>
</dbReference>
<keyword evidence="6" id="KW-1185">Reference proteome</keyword>
<dbReference type="Pfam" id="PF20736">
    <property type="entry name" value="Glyco_hydro127M"/>
    <property type="match status" value="1"/>
</dbReference>
<feature type="domain" description="Non-reducing end beta-L-arabinofuranosidase-like GH127 catalytic" evidence="2">
    <location>
        <begin position="57"/>
        <end position="450"/>
    </location>
</feature>
<dbReference type="GO" id="GO:0005975">
    <property type="term" value="P:carbohydrate metabolic process"/>
    <property type="evidence" value="ECO:0007669"/>
    <property type="project" value="InterPro"/>
</dbReference>
<dbReference type="EMBL" id="RBCJ01000002">
    <property type="protein sequence ID" value="RKN81909.1"/>
    <property type="molecule type" value="Genomic_DNA"/>
</dbReference>
<dbReference type="RefSeq" id="WP_120712067.1">
    <property type="nucleotide sequence ID" value="NZ_RBCJ01000002.1"/>
</dbReference>
<dbReference type="OrthoDB" id="9757939at2"/>
<dbReference type="Proteomes" id="UP000276603">
    <property type="component" value="Unassembled WGS sequence"/>
</dbReference>
<dbReference type="Pfam" id="PF20737">
    <property type="entry name" value="Glyco_hydro127C"/>
    <property type="match status" value="1"/>
</dbReference>
<evidence type="ECO:0000259" key="2">
    <source>
        <dbReference type="Pfam" id="PF07944"/>
    </source>
</evidence>
<dbReference type="PANTHER" id="PTHR43465:SF2">
    <property type="entry name" value="DUF1680 DOMAIN PROTEIN (AFU_ORTHOLOGUE AFUA_1G08910)"/>
    <property type="match status" value="1"/>
</dbReference>
<keyword evidence="1" id="KW-0472">Membrane</keyword>
<keyword evidence="5" id="KW-0378">Hydrolase</keyword>
<dbReference type="InterPro" id="IPR049046">
    <property type="entry name" value="Beta-AFase-like_GH127_middle"/>
</dbReference>
<organism evidence="5 6">
    <name type="scientific">Ulvibacterium marinum</name>
    <dbReference type="NCBI Taxonomy" id="2419782"/>
    <lineage>
        <taxon>Bacteria</taxon>
        <taxon>Pseudomonadati</taxon>
        <taxon>Bacteroidota</taxon>
        <taxon>Flavobacteriia</taxon>
        <taxon>Flavobacteriales</taxon>
        <taxon>Flavobacteriaceae</taxon>
        <taxon>Ulvibacterium</taxon>
    </lineage>
</organism>
<comment type="caution">
    <text evidence="5">The sequence shown here is derived from an EMBL/GenBank/DDBJ whole genome shotgun (WGS) entry which is preliminary data.</text>
</comment>
<dbReference type="InterPro" id="IPR049174">
    <property type="entry name" value="Beta-AFase-like"/>
</dbReference>
<feature type="domain" description="Non-reducing end beta-L-arabinofuranosidase-like GH127 middle" evidence="3">
    <location>
        <begin position="460"/>
        <end position="573"/>
    </location>
</feature>
<evidence type="ECO:0000259" key="4">
    <source>
        <dbReference type="Pfam" id="PF20737"/>
    </source>
</evidence>
<protein>
    <submittedName>
        <fullName evidence="5">Glycoside hydrolase family 127 protein</fullName>
    </submittedName>
</protein>
<feature type="transmembrane region" description="Helical" evidence="1">
    <location>
        <begin position="7"/>
        <end position="26"/>
    </location>
</feature>
<gene>
    <name evidence="5" type="ORF">D7Z94_12770</name>
</gene>
<accession>A0A3B0CCJ5</accession>
<keyword evidence="1" id="KW-0812">Transmembrane</keyword>
<sequence>MKNICRFNYIDFVWVRNTFIILLFLISSCKEKKIETKIVETSATQLDYPIQPVPFTSVTIKDNFWSPRLETNRKVTIPYNFQKCKETGRLRNFAIAGGLEEGDFEGIFFNDSDVFKVIEGASYSLQVHSDPQLESFLDELIAKIAAAQEKDGYLYTNRTINPEKAADGAGEKRWTNLQTYHELYNVGHLYEAAAAHFQATEKRSLLEVALKNADLIDSVFGPGKNMGVPGHQEIEIGLVKLYRVTGKKRYLDLAKFFIDQRGNAEGHNTTEGKYAGKYQQDHVPLAEQEEAVGHSVRAGYFYAGATDVAALTGETAYDEALDKIWNDIVHQKIYLTGGIGAEPKHEGFGPDYELPNATAYTETCAAIALMLWNHRMFLKSGDVKYMDVFERTLYNGFLAGVSLEGNTFFYPNPLEVDGVSKFNQGVCGRSPWFDCSCCPVNVVRILPSLPGYMYAVKGNEVYVNLYIGNETEIPLENGNLQLSQTTNYPWEGSVELEILNKKAISAVLKLRVPGWARNQVMDGDLYRYNDNHSPAIVVTINGEPSKTLIEDGYITLENDTWAPNDKINISFEMPIRKVVSHELVAANEGKIALERGPLVYCAEEVDNPKGVLGIQIPEEGEELNYSFDAELLGGIGKINGQTITAVPYYSWAHREIGEMSVWLKQKSTP</sequence>
<feature type="domain" description="Non-reducing end beta-L-arabinofuranosidase-like GH127 C-terminal" evidence="4">
    <location>
        <begin position="576"/>
        <end position="664"/>
    </location>
</feature>
<dbReference type="InterPro" id="IPR012878">
    <property type="entry name" value="Beta-AFase-like_GH127_cat"/>
</dbReference>
<proteinExistence type="predicted"/>
<dbReference type="InterPro" id="IPR008928">
    <property type="entry name" value="6-hairpin_glycosidase_sf"/>
</dbReference>
<evidence type="ECO:0000256" key="1">
    <source>
        <dbReference type="SAM" id="Phobius"/>
    </source>
</evidence>
<dbReference type="InterPro" id="IPR049049">
    <property type="entry name" value="Beta-AFase-like_GH127_C"/>
</dbReference>
<evidence type="ECO:0000313" key="5">
    <source>
        <dbReference type="EMBL" id="RKN81909.1"/>
    </source>
</evidence>
<name>A0A3B0CCJ5_9FLAO</name>
<evidence type="ECO:0000313" key="6">
    <source>
        <dbReference type="Proteomes" id="UP000276603"/>
    </source>
</evidence>
<dbReference type="GO" id="GO:0016787">
    <property type="term" value="F:hydrolase activity"/>
    <property type="evidence" value="ECO:0007669"/>
    <property type="project" value="UniProtKB-KW"/>
</dbReference>
<dbReference type="Pfam" id="PF07944">
    <property type="entry name" value="Beta-AFase-like_GH127_cat"/>
    <property type="match status" value="1"/>
</dbReference>
<dbReference type="PROSITE" id="PS51257">
    <property type="entry name" value="PROKAR_LIPOPROTEIN"/>
    <property type="match status" value="1"/>
</dbReference>
<reference evidence="5 6" key="1">
    <citation type="submission" date="2018-10" db="EMBL/GenBank/DDBJ databases">
        <title>Ulvibacterium marinum gen. nov., sp. nov., a novel marine bacterium of the family Flavobacteriaceae, isolated from a culture of the green alga Ulva prolifera.</title>
        <authorList>
            <person name="Zhang Z."/>
        </authorList>
    </citation>
    <scope>NUCLEOTIDE SEQUENCE [LARGE SCALE GENOMIC DNA]</scope>
    <source>
        <strain evidence="5 6">CCMM003</strain>
    </source>
</reference>
<dbReference type="SUPFAM" id="SSF48208">
    <property type="entry name" value="Six-hairpin glycosidases"/>
    <property type="match status" value="1"/>
</dbReference>
<dbReference type="AlphaFoldDB" id="A0A3B0CCJ5"/>
<evidence type="ECO:0000259" key="3">
    <source>
        <dbReference type="Pfam" id="PF20736"/>
    </source>
</evidence>
<keyword evidence="1" id="KW-1133">Transmembrane helix</keyword>